<reference evidence="2 3" key="1">
    <citation type="submission" date="2008-03" db="EMBL/GenBank/DDBJ databases">
        <title>Complete sequence of chromosome of Methylobacterium radiotolerans JCM 2831.</title>
        <authorList>
            <consortium name="US DOE Joint Genome Institute"/>
            <person name="Copeland A."/>
            <person name="Lucas S."/>
            <person name="Lapidus A."/>
            <person name="Glavina del Rio T."/>
            <person name="Dalin E."/>
            <person name="Tice H."/>
            <person name="Bruce D."/>
            <person name="Goodwin L."/>
            <person name="Pitluck S."/>
            <person name="Kiss H."/>
            <person name="Brettin T."/>
            <person name="Detter J.C."/>
            <person name="Han C."/>
            <person name="Kuske C.R."/>
            <person name="Schmutz J."/>
            <person name="Larimer F."/>
            <person name="Land M."/>
            <person name="Hauser L."/>
            <person name="Kyrpides N."/>
            <person name="Mikhailova N."/>
            <person name="Marx C.J."/>
            <person name="Richardson P."/>
        </authorList>
    </citation>
    <scope>NUCLEOTIDE SEQUENCE [LARGE SCALE GENOMIC DNA]</scope>
    <source>
        <strain evidence="3">ATCC 27329 / DSM 1819 / JCM 2831 / NBRC 15690 / NCIMB 10815 / 0-1</strain>
    </source>
</reference>
<dbReference type="HOGENOM" id="CLU_1081008_0_0_5"/>
<dbReference type="KEGG" id="mrd:Mrad2831_0382"/>
<proteinExistence type="predicted"/>
<dbReference type="AlphaFoldDB" id="B1LT95"/>
<evidence type="ECO:0000313" key="3">
    <source>
        <dbReference type="Proteomes" id="UP000006589"/>
    </source>
</evidence>
<evidence type="ECO:0000313" key="2">
    <source>
        <dbReference type="EMBL" id="ACB22401.1"/>
    </source>
</evidence>
<gene>
    <name evidence="2" type="ordered locus">Mrad2831_0382</name>
</gene>
<dbReference type="EMBL" id="CP001001">
    <property type="protein sequence ID" value="ACB22401.1"/>
    <property type="molecule type" value="Genomic_DNA"/>
</dbReference>
<sequence length="257" mass="29032">MATKRAERSGWAPSRTSGSARHNDSVRRILAGSRTGASETTDRKSGRPRTDPTQPPDWPGAHLQSGRWPSVRYKPGLALTIRAIRYRHLQLGKHPSWDDHADDLAICRDEAGSYGVTPVDELDIDQFADSHSRRNGLFIRHGWLPHAEQISCTASTIPHEVVRCEAMMTSLRQRVVSAANSFGRSMSDFWIEELLRKNPNIVTADAEVTALLRRLRVLHQEGQDKSQTAGLLVTKLKRLFRLRDQRDCNIQRVGERD</sequence>
<name>B1LT95_METRJ</name>
<evidence type="ECO:0000256" key="1">
    <source>
        <dbReference type="SAM" id="MobiDB-lite"/>
    </source>
</evidence>
<feature type="compositionally biased region" description="Basic and acidic residues" evidence="1">
    <location>
        <begin position="40"/>
        <end position="50"/>
    </location>
</feature>
<dbReference type="Proteomes" id="UP000006589">
    <property type="component" value="Chromosome"/>
</dbReference>
<accession>B1LT95</accession>
<protein>
    <submittedName>
        <fullName evidence="2">Uncharacterized protein</fullName>
    </submittedName>
</protein>
<organism evidence="2 3">
    <name type="scientific">Methylobacterium radiotolerans (strain ATCC 27329 / DSM 1819 / JCM 2831 / NBRC 15690 / NCIMB 10815 / 0-1)</name>
    <dbReference type="NCBI Taxonomy" id="426355"/>
    <lineage>
        <taxon>Bacteria</taxon>
        <taxon>Pseudomonadati</taxon>
        <taxon>Pseudomonadota</taxon>
        <taxon>Alphaproteobacteria</taxon>
        <taxon>Hyphomicrobiales</taxon>
        <taxon>Methylobacteriaceae</taxon>
        <taxon>Methylobacterium</taxon>
    </lineage>
</organism>
<feature type="region of interest" description="Disordered" evidence="1">
    <location>
        <begin position="1"/>
        <end position="67"/>
    </location>
</feature>